<evidence type="ECO:0000313" key="3">
    <source>
        <dbReference type="Proteomes" id="UP001296580"/>
    </source>
</evidence>
<reference evidence="2" key="1">
    <citation type="journal article" date="2020" name="Cell Host Microbe">
        <title>Functional and Genomic Variation between Human-Derived Isolates of Lachnospiraceae Reveals Inter- and Intra-Species Diversity.</title>
        <authorList>
            <person name="Sorbara M.T."/>
            <person name="Littmann E.R."/>
            <person name="Fontana E."/>
            <person name="Moody T.U."/>
            <person name="Kohout C.E."/>
            <person name="Gjonbalaj M."/>
            <person name="Eaton V."/>
            <person name="Seok R."/>
            <person name="Leiner I.M."/>
            <person name="Pamer E.G."/>
        </authorList>
    </citation>
    <scope>NUCLEOTIDE SEQUENCE</scope>
    <source>
        <strain evidence="2">MSK.15.32</strain>
    </source>
</reference>
<evidence type="ECO:0000256" key="1">
    <source>
        <dbReference type="SAM" id="SignalP"/>
    </source>
</evidence>
<dbReference type="Proteomes" id="UP001296580">
    <property type="component" value="Unassembled WGS sequence"/>
</dbReference>
<comment type="caution">
    <text evidence="2">The sequence shown here is derived from an EMBL/GenBank/DDBJ whole genome shotgun (WGS) entry which is preliminary data.</text>
</comment>
<proteinExistence type="predicted"/>
<organism evidence="2 3">
    <name type="scientific">Mediterraneibacter gnavus</name>
    <name type="common">Ruminococcus gnavus</name>
    <dbReference type="NCBI Taxonomy" id="33038"/>
    <lineage>
        <taxon>Bacteria</taxon>
        <taxon>Bacillati</taxon>
        <taxon>Bacillota</taxon>
        <taxon>Clostridia</taxon>
        <taxon>Lachnospirales</taxon>
        <taxon>Lachnospiraceae</taxon>
        <taxon>Mediterraneibacter</taxon>
    </lineage>
</organism>
<reference evidence="2" key="2">
    <citation type="submission" date="2020-02" db="EMBL/GenBank/DDBJ databases">
        <authorList>
            <person name="Littmann E."/>
            <person name="Sorbara M."/>
        </authorList>
    </citation>
    <scope>NUCLEOTIDE SEQUENCE</scope>
    <source>
        <strain evidence="2">MSK.15.32</strain>
    </source>
</reference>
<feature type="signal peptide" evidence="1">
    <location>
        <begin position="1"/>
        <end position="30"/>
    </location>
</feature>
<protein>
    <recommendedName>
        <fullName evidence="4">Lactococcin 972 family bacteriocin</fullName>
    </recommendedName>
</protein>
<dbReference type="RefSeq" id="WP_173878070.1">
    <property type="nucleotide sequence ID" value="NZ_JAAIMR010000035.1"/>
</dbReference>
<dbReference type="EMBL" id="JAAIRV010000036">
    <property type="protein sequence ID" value="NSI59582.1"/>
    <property type="molecule type" value="Genomic_DNA"/>
</dbReference>
<feature type="chain" id="PRO_5042593212" description="Lactococcin 972 family bacteriocin" evidence="1">
    <location>
        <begin position="31"/>
        <end position="110"/>
    </location>
</feature>
<dbReference type="AlphaFoldDB" id="A0AAJ3KN07"/>
<sequence length="110" mass="12041">MTIKSKFNKKITALVLAFTLTAGFGSVAYAATFGNAKNGASSVEVLQVKYDGAAWNYSGSGYNWASFKYSRNGKTLLTKTAYNGKVTGSVWDDLIHWGDEYTTEFGWNRG</sequence>
<evidence type="ECO:0000313" key="2">
    <source>
        <dbReference type="EMBL" id="NSI59582.1"/>
    </source>
</evidence>
<name>A0AAJ3KN07_MEDGN</name>
<accession>A0AAJ3KN07</accession>
<keyword evidence="1" id="KW-0732">Signal</keyword>
<evidence type="ECO:0008006" key="4">
    <source>
        <dbReference type="Google" id="ProtNLM"/>
    </source>
</evidence>
<gene>
    <name evidence="2" type="ORF">G4993_14465</name>
</gene>